<dbReference type="InterPro" id="IPR032696">
    <property type="entry name" value="SQ_cyclase_C"/>
</dbReference>
<dbReference type="GO" id="GO:0016104">
    <property type="term" value="P:triterpenoid biosynthetic process"/>
    <property type="evidence" value="ECO:0007669"/>
    <property type="project" value="InterPro"/>
</dbReference>
<dbReference type="GO" id="GO:0042300">
    <property type="term" value="F:beta-amyrin synthase activity"/>
    <property type="evidence" value="ECO:0007669"/>
    <property type="project" value="TreeGrafter"/>
</dbReference>
<proteinExistence type="predicted"/>
<keyword evidence="2" id="KW-0413">Isomerase</keyword>
<dbReference type="Proteomes" id="UP001058974">
    <property type="component" value="Chromosome 4"/>
</dbReference>
<dbReference type="Gene3D" id="1.50.10.20">
    <property type="match status" value="2"/>
</dbReference>
<dbReference type="AlphaFoldDB" id="A0A9D4XLS4"/>
<dbReference type="Gramene" id="Psat04G0588800-T1">
    <property type="protein sequence ID" value="KAI5422622.1"/>
    <property type="gene ID" value="KIW84_045888"/>
</dbReference>
<keyword evidence="1" id="KW-0677">Repeat</keyword>
<sequence>MLACWVEDPNGDAFKKHIARLPDYLWISEDGMTMQSAAGSQLWDAVFSIKALLATDLIEETCSTLAKAHDFVKKTQGLIVEHEYVECTGSVIQALVLFKKMYPEFKANEIDDCITNAVQFIEESQTSNGSWFGAWGICFIYSTWLALNGLEAAGKTYKNCPAISRATKFLLQTQRKDGGWGESFLSCLQKAYDPLEEDHRSNVIQTSWLLWA</sequence>
<gene>
    <name evidence="4" type="ORF">KIW84_045888</name>
</gene>
<protein>
    <submittedName>
        <fullName evidence="4">Beta-amyrin synthase</fullName>
    </submittedName>
</protein>
<reference evidence="4 5" key="1">
    <citation type="journal article" date="2022" name="Nat. Genet.">
        <title>Improved pea reference genome and pan-genome highlight genomic features and evolutionary characteristics.</title>
        <authorList>
            <person name="Yang T."/>
            <person name="Liu R."/>
            <person name="Luo Y."/>
            <person name="Hu S."/>
            <person name="Wang D."/>
            <person name="Wang C."/>
            <person name="Pandey M.K."/>
            <person name="Ge S."/>
            <person name="Xu Q."/>
            <person name="Li N."/>
            <person name="Li G."/>
            <person name="Huang Y."/>
            <person name="Saxena R.K."/>
            <person name="Ji Y."/>
            <person name="Li M."/>
            <person name="Yan X."/>
            <person name="He Y."/>
            <person name="Liu Y."/>
            <person name="Wang X."/>
            <person name="Xiang C."/>
            <person name="Varshney R.K."/>
            <person name="Ding H."/>
            <person name="Gao S."/>
            <person name="Zong X."/>
        </authorList>
    </citation>
    <scope>NUCLEOTIDE SEQUENCE [LARGE SCALE GENOMIC DNA]</scope>
    <source>
        <strain evidence="4 5">cv. Zhongwan 6</strain>
    </source>
</reference>
<dbReference type="PANTHER" id="PTHR11764">
    <property type="entry name" value="TERPENE CYCLASE/MUTASE FAMILY MEMBER"/>
    <property type="match status" value="1"/>
</dbReference>
<feature type="domain" description="Squalene cyclase C-terminal" evidence="3">
    <location>
        <begin position="101"/>
        <end position="210"/>
    </location>
</feature>
<dbReference type="GO" id="GO:0005811">
    <property type="term" value="C:lipid droplet"/>
    <property type="evidence" value="ECO:0007669"/>
    <property type="project" value="InterPro"/>
</dbReference>
<evidence type="ECO:0000259" key="3">
    <source>
        <dbReference type="Pfam" id="PF13243"/>
    </source>
</evidence>
<dbReference type="InterPro" id="IPR008930">
    <property type="entry name" value="Terpenoid_cyclase/PrenylTrfase"/>
</dbReference>
<accession>A0A9D4XLS4</accession>
<organism evidence="4 5">
    <name type="scientific">Pisum sativum</name>
    <name type="common">Garden pea</name>
    <name type="synonym">Lathyrus oleraceus</name>
    <dbReference type="NCBI Taxonomy" id="3888"/>
    <lineage>
        <taxon>Eukaryota</taxon>
        <taxon>Viridiplantae</taxon>
        <taxon>Streptophyta</taxon>
        <taxon>Embryophyta</taxon>
        <taxon>Tracheophyta</taxon>
        <taxon>Spermatophyta</taxon>
        <taxon>Magnoliopsida</taxon>
        <taxon>eudicotyledons</taxon>
        <taxon>Gunneridae</taxon>
        <taxon>Pentapetalae</taxon>
        <taxon>rosids</taxon>
        <taxon>fabids</taxon>
        <taxon>Fabales</taxon>
        <taxon>Fabaceae</taxon>
        <taxon>Papilionoideae</taxon>
        <taxon>50 kb inversion clade</taxon>
        <taxon>NPAAA clade</taxon>
        <taxon>Hologalegina</taxon>
        <taxon>IRL clade</taxon>
        <taxon>Fabeae</taxon>
        <taxon>Lathyrus</taxon>
    </lineage>
</organism>
<comment type="caution">
    <text evidence="4">The sequence shown here is derived from an EMBL/GenBank/DDBJ whole genome shotgun (WGS) entry which is preliminary data.</text>
</comment>
<dbReference type="EMBL" id="JAMSHJ010000004">
    <property type="protein sequence ID" value="KAI5422622.1"/>
    <property type="molecule type" value="Genomic_DNA"/>
</dbReference>
<dbReference type="PANTHER" id="PTHR11764:SF58">
    <property type="entry name" value="BETA-AMYRIN SYNTHASE-RELATED"/>
    <property type="match status" value="1"/>
</dbReference>
<dbReference type="Pfam" id="PF13243">
    <property type="entry name" value="SQHop_cyclase_C"/>
    <property type="match status" value="1"/>
</dbReference>
<evidence type="ECO:0000256" key="1">
    <source>
        <dbReference type="ARBA" id="ARBA00022737"/>
    </source>
</evidence>
<name>A0A9D4XLS4_PEA</name>
<keyword evidence="5" id="KW-1185">Reference proteome</keyword>
<evidence type="ECO:0000313" key="5">
    <source>
        <dbReference type="Proteomes" id="UP001058974"/>
    </source>
</evidence>
<evidence type="ECO:0000256" key="2">
    <source>
        <dbReference type="ARBA" id="ARBA00023235"/>
    </source>
</evidence>
<dbReference type="SUPFAM" id="SSF48239">
    <property type="entry name" value="Terpenoid cyclases/Protein prenyltransferases"/>
    <property type="match status" value="1"/>
</dbReference>
<evidence type="ECO:0000313" key="4">
    <source>
        <dbReference type="EMBL" id="KAI5422622.1"/>
    </source>
</evidence>
<dbReference type="InterPro" id="IPR018333">
    <property type="entry name" value="Squalene_cyclase"/>
</dbReference>